<feature type="region of interest" description="Disordered" evidence="2">
    <location>
        <begin position="96"/>
        <end position="127"/>
    </location>
</feature>
<dbReference type="PROSITE" id="PS50157">
    <property type="entry name" value="ZINC_FINGER_C2H2_2"/>
    <property type="match status" value="2"/>
</dbReference>
<keyword evidence="1" id="KW-0863">Zinc-finger</keyword>
<evidence type="ECO:0000256" key="1">
    <source>
        <dbReference type="PROSITE-ProRule" id="PRU00042"/>
    </source>
</evidence>
<keyword evidence="1" id="KW-0862">Zinc</keyword>
<organism evidence="4 5">
    <name type="scientific">Acanthoscelides obtectus</name>
    <name type="common">Bean weevil</name>
    <name type="synonym">Bruchus obtectus</name>
    <dbReference type="NCBI Taxonomy" id="200917"/>
    <lineage>
        <taxon>Eukaryota</taxon>
        <taxon>Metazoa</taxon>
        <taxon>Ecdysozoa</taxon>
        <taxon>Arthropoda</taxon>
        <taxon>Hexapoda</taxon>
        <taxon>Insecta</taxon>
        <taxon>Pterygota</taxon>
        <taxon>Neoptera</taxon>
        <taxon>Endopterygota</taxon>
        <taxon>Coleoptera</taxon>
        <taxon>Polyphaga</taxon>
        <taxon>Cucujiformia</taxon>
        <taxon>Chrysomeloidea</taxon>
        <taxon>Chrysomelidae</taxon>
        <taxon>Bruchinae</taxon>
        <taxon>Bruchini</taxon>
        <taxon>Acanthoscelides</taxon>
    </lineage>
</organism>
<evidence type="ECO:0000313" key="5">
    <source>
        <dbReference type="Proteomes" id="UP001152888"/>
    </source>
</evidence>
<evidence type="ECO:0000313" key="4">
    <source>
        <dbReference type="EMBL" id="CAH2017903.1"/>
    </source>
</evidence>
<keyword evidence="5" id="KW-1185">Reference proteome</keyword>
<dbReference type="AlphaFoldDB" id="A0A9P0QDJ2"/>
<protein>
    <recommendedName>
        <fullName evidence="3">C2H2-type domain-containing protein</fullName>
    </recommendedName>
</protein>
<dbReference type="PANTHER" id="PTHR31511">
    <property type="entry name" value="PROTEIN CBG23764"/>
    <property type="match status" value="1"/>
</dbReference>
<dbReference type="PANTHER" id="PTHR31511:SF12">
    <property type="entry name" value="RHO TERMINATION FACTOR N-TERMINAL DOMAIN-CONTAINING PROTEIN"/>
    <property type="match status" value="1"/>
</dbReference>
<dbReference type="Gene3D" id="3.30.160.60">
    <property type="entry name" value="Classic Zinc Finger"/>
    <property type="match status" value="1"/>
</dbReference>
<dbReference type="EMBL" id="CAKOFQ010009502">
    <property type="protein sequence ID" value="CAH2017903.1"/>
    <property type="molecule type" value="Genomic_DNA"/>
</dbReference>
<dbReference type="GO" id="GO:0003676">
    <property type="term" value="F:nucleic acid binding"/>
    <property type="evidence" value="ECO:0007669"/>
    <property type="project" value="InterPro"/>
</dbReference>
<dbReference type="PROSITE" id="PS00116">
    <property type="entry name" value="DNA_POLYMERASE_B"/>
    <property type="match status" value="1"/>
</dbReference>
<dbReference type="GO" id="GO:0000166">
    <property type="term" value="F:nucleotide binding"/>
    <property type="evidence" value="ECO:0007669"/>
    <property type="project" value="InterPro"/>
</dbReference>
<proteinExistence type="predicted"/>
<dbReference type="GO" id="GO:0008270">
    <property type="term" value="F:zinc ion binding"/>
    <property type="evidence" value="ECO:0007669"/>
    <property type="project" value="UniProtKB-KW"/>
</dbReference>
<comment type="caution">
    <text evidence="4">The sequence shown here is derived from an EMBL/GenBank/DDBJ whole genome shotgun (WGS) entry which is preliminary data.</text>
</comment>
<keyword evidence="1" id="KW-0479">Metal-binding</keyword>
<evidence type="ECO:0000259" key="3">
    <source>
        <dbReference type="PROSITE" id="PS50157"/>
    </source>
</evidence>
<dbReference type="InterPro" id="IPR017964">
    <property type="entry name" value="DNA-dir_DNA_pol_B_CS"/>
</dbReference>
<sequence length="865" mass="99313">MFQCPKCQRTFAVRKSLLRHCRARCSQDEEPASKRPCNATAPRSTADKWECPRCRQKFSARKGLLRHGREVCTSEKSPPEQQRVEASITQTTTGLNTRRLDPSTANVAIPGPSRMSPTTSNDSQTSAESRTIRCDSCNCEVPRNAHAAHLKSIKHKAHLWTPLHNNVSVCRSAFRGRIVSYQITASIDTLNVTEYMNNLEHDSINVIENELHKQTTLKINMELFGLYILPAKSRREVKSHNTNNVIITQSSNLKAIYHDLESKIEQKSEDFAEKDSGWVLEKTLYLEININKYNPLRAASYLPLPKEIRNKKAVLNIRNNDEYCFAWSIVAGMVKPKGRSSLTTSYLHFSNVPGLNFAGMTFPVALKSISECESVNNISSNVYGLEKEFIDGKPKYQVLGPLHYTAQKQHTHLNLLLIDDSEGNHHYCLITNFSRLVSSQLSRNTRVKHFCDGFLQYFASKEKLEIHMRTYCKYISVKVPKLETRVNRLGNTVMDNILKCEQHHKQLRLPFCVYTDFECILAPIENDSSDSEDHQYSNKVSLAYTDTDSLIVHVETDNFYEDMKSHVHYFDTSNYDADNPHNMPRTASELGKMKDEYGGKVLSAFYGTGPTAYCIDAVDQVAKRAKDSYYPDVLSSVITRKKYLDWVVQETLQSLKDTGCEVLSIKEFGDLLTNMHSTPSAYEQYYFCKLLSDSNYEDVDKPHPVENITKRYKNTVSHIDETICKIAYLADCASLKSLIDVIQQHDIKFVFDIENKIRHYTVFKWLKKNVAKDRWSNVVYLGKETVLKLFQLAPLIAYTMNMLKTQEFQDVQTKHIDVRDFIMQHISDLPHSENIRTAMELAYQYPNLKEFNKAPTLNFYSNYLS</sequence>
<feature type="domain" description="C2H2-type" evidence="3">
    <location>
        <begin position="49"/>
        <end position="77"/>
    </location>
</feature>
<gene>
    <name evidence="4" type="ORF">ACAOBT_LOCUS36294</name>
</gene>
<evidence type="ECO:0000256" key="2">
    <source>
        <dbReference type="SAM" id="MobiDB-lite"/>
    </source>
</evidence>
<dbReference type="InterPro" id="IPR013087">
    <property type="entry name" value="Znf_C2H2_type"/>
</dbReference>
<feature type="domain" description="C2H2-type" evidence="3">
    <location>
        <begin position="2"/>
        <end position="31"/>
    </location>
</feature>
<dbReference type="OrthoDB" id="8030979at2759"/>
<feature type="compositionally biased region" description="Polar residues" evidence="2">
    <location>
        <begin position="115"/>
        <end position="127"/>
    </location>
</feature>
<dbReference type="Proteomes" id="UP001152888">
    <property type="component" value="Unassembled WGS sequence"/>
</dbReference>
<accession>A0A9P0QDJ2</accession>
<name>A0A9P0QDJ2_ACAOB</name>
<reference evidence="4" key="1">
    <citation type="submission" date="2022-03" db="EMBL/GenBank/DDBJ databases">
        <authorList>
            <person name="Sayadi A."/>
        </authorList>
    </citation>
    <scope>NUCLEOTIDE SEQUENCE</scope>
</reference>